<evidence type="ECO:0000313" key="1">
    <source>
        <dbReference type="EMBL" id="MET3731118.1"/>
    </source>
</evidence>
<organism evidence="1 2">
    <name type="scientific">Moheibacter stercoris</name>
    <dbReference type="NCBI Taxonomy" id="1628251"/>
    <lineage>
        <taxon>Bacteria</taxon>
        <taxon>Pseudomonadati</taxon>
        <taxon>Bacteroidota</taxon>
        <taxon>Flavobacteriia</taxon>
        <taxon>Flavobacteriales</taxon>
        <taxon>Weeksellaceae</taxon>
        <taxon>Moheibacter</taxon>
    </lineage>
</organism>
<protein>
    <submittedName>
        <fullName evidence="1">Uncharacterized protein</fullName>
    </submittedName>
</protein>
<evidence type="ECO:0000313" key="2">
    <source>
        <dbReference type="Proteomes" id="UP001549146"/>
    </source>
</evidence>
<dbReference type="EMBL" id="JBEPMO010000003">
    <property type="protein sequence ID" value="MET3731118.1"/>
    <property type="molecule type" value="Genomic_DNA"/>
</dbReference>
<proteinExistence type="predicted"/>
<reference evidence="1 2" key="1">
    <citation type="submission" date="2024-06" db="EMBL/GenBank/DDBJ databases">
        <title>Genomic Encyclopedia of Type Strains, Phase IV (KMG-IV): sequencing the most valuable type-strain genomes for metagenomic binning, comparative biology and taxonomic classification.</title>
        <authorList>
            <person name="Goeker M."/>
        </authorList>
    </citation>
    <scope>NUCLEOTIDE SEQUENCE [LARGE SCALE GENOMIC DNA]</scope>
    <source>
        <strain evidence="1 2">DSM 29388</strain>
    </source>
</reference>
<sequence>MKILNQKLFIFLFSTVFLVCLLSPISIGMQYGDLSSYNEIEHSETVPFTELNEEIKHKVKLCQDLFQWKLLKENARAKVYLQAFDDLKNQVNLSISTPPPEFV</sequence>
<name>A0ABV2LUF9_9FLAO</name>
<gene>
    <name evidence="1" type="ORF">ABID46_000685</name>
</gene>
<accession>A0ABV2LUF9</accession>
<keyword evidence="2" id="KW-1185">Reference proteome</keyword>
<dbReference type="Proteomes" id="UP001549146">
    <property type="component" value="Unassembled WGS sequence"/>
</dbReference>
<comment type="caution">
    <text evidence="1">The sequence shown here is derived from an EMBL/GenBank/DDBJ whole genome shotgun (WGS) entry which is preliminary data.</text>
</comment>
<dbReference type="RefSeq" id="WP_354507081.1">
    <property type="nucleotide sequence ID" value="NZ_JBEPMO010000003.1"/>
</dbReference>